<name>A0A921N0Y9_9FIRM</name>
<dbReference type="AlphaFoldDB" id="A0A921N0Y9"/>
<reference evidence="1" key="2">
    <citation type="submission" date="2021-09" db="EMBL/GenBank/DDBJ databases">
        <authorList>
            <person name="Gilroy R."/>
        </authorList>
    </citation>
    <scope>NUCLEOTIDE SEQUENCE</scope>
    <source>
        <strain evidence="1">1277</strain>
    </source>
</reference>
<dbReference type="Proteomes" id="UP000776700">
    <property type="component" value="Unassembled WGS sequence"/>
</dbReference>
<organism evidence="1 2">
    <name type="scientific">Romboutsia timonensis</name>
    <dbReference type="NCBI Taxonomy" id="1776391"/>
    <lineage>
        <taxon>Bacteria</taxon>
        <taxon>Bacillati</taxon>
        <taxon>Bacillota</taxon>
        <taxon>Clostridia</taxon>
        <taxon>Peptostreptococcales</taxon>
        <taxon>Peptostreptococcaceae</taxon>
        <taxon>Romboutsia</taxon>
    </lineage>
</organism>
<reference evidence="1" key="1">
    <citation type="journal article" date="2021" name="PeerJ">
        <title>Extensive microbial diversity within the chicken gut microbiome revealed by metagenomics and culture.</title>
        <authorList>
            <person name="Gilroy R."/>
            <person name="Ravi A."/>
            <person name="Getino M."/>
            <person name="Pursley I."/>
            <person name="Horton D.L."/>
            <person name="Alikhan N.F."/>
            <person name="Baker D."/>
            <person name="Gharbi K."/>
            <person name="Hall N."/>
            <person name="Watson M."/>
            <person name="Adriaenssens E.M."/>
            <person name="Foster-Nyarko E."/>
            <person name="Jarju S."/>
            <person name="Secka A."/>
            <person name="Antonio M."/>
            <person name="Oren A."/>
            <person name="Chaudhuri R.R."/>
            <person name="La Ragione R."/>
            <person name="Hildebrand F."/>
            <person name="Pallen M.J."/>
        </authorList>
    </citation>
    <scope>NUCLEOTIDE SEQUENCE</scope>
    <source>
        <strain evidence="1">1277</strain>
    </source>
</reference>
<comment type="caution">
    <text evidence="1">The sequence shown here is derived from an EMBL/GenBank/DDBJ whole genome shotgun (WGS) entry which is preliminary data.</text>
</comment>
<proteinExistence type="predicted"/>
<evidence type="ECO:0000313" key="2">
    <source>
        <dbReference type="Proteomes" id="UP000776700"/>
    </source>
</evidence>
<sequence>MNNKIKSVDYNEKICFKCLKEKDNIHTYTLGYRGYGSGFDNFNTILQLCDDCNHGELSIWFNEEPELIDGYCEDYKYEDNIFEFVKSLPIQGRELFENQCARGACSYPMESQDWIDVELGVAPDSIYKEYGMYSPSEIKAYEERFPTCENVYLKTYKDGSGSCRCDYGAYGEKDGSCGSNISDECYTCSHYKKKGFDYSMREEKELYIEKGKLKRIEMYEWTCEVCGEIIHTHIHSEDFICPKCYQYYNDYE</sequence>
<gene>
    <name evidence="1" type="ORF">K8V90_06825</name>
</gene>
<evidence type="ECO:0000313" key="1">
    <source>
        <dbReference type="EMBL" id="HJG96796.1"/>
    </source>
</evidence>
<protein>
    <submittedName>
        <fullName evidence="1">Uncharacterized protein</fullName>
    </submittedName>
</protein>
<dbReference type="EMBL" id="DYUB01000213">
    <property type="protein sequence ID" value="HJG96796.1"/>
    <property type="molecule type" value="Genomic_DNA"/>
</dbReference>
<accession>A0A921N0Y9</accession>